<evidence type="ECO:0000256" key="5">
    <source>
        <dbReference type="PROSITE-ProRule" id="PRU00546"/>
    </source>
</evidence>
<dbReference type="Pfam" id="PF00684">
    <property type="entry name" value="DnaJ_CXXCXGXG"/>
    <property type="match status" value="1"/>
</dbReference>
<dbReference type="InterPro" id="IPR036410">
    <property type="entry name" value="HSP_DnaJ_Cys-rich_dom_sf"/>
</dbReference>
<dbReference type="GO" id="GO:0008270">
    <property type="term" value="F:zinc ion binding"/>
    <property type="evidence" value="ECO:0007669"/>
    <property type="project" value="UniProtKB-KW"/>
</dbReference>
<evidence type="ECO:0000313" key="7">
    <source>
        <dbReference type="EMBL" id="JAS91982.1"/>
    </source>
</evidence>
<dbReference type="SUPFAM" id="SSF49493">
    <property type="entry name" value="HSP40/DnaJ peptide-binding domain"/>
    <property type="match status" value="2"/>
</dbReference>
<keyword evidence="1 5" id="KW-0479">Metal-binding</keyword>
<keyword evidence="3 5" id="KW-0863">Zinc-finger</keyword>
<gene>
    <name evidence="7" type="ORF">g.637</name>
</gene>
<dbReference type="AlphaFoldDB" id="A0A1B6IYK1"/>
<proteinExistence type="predicted"/>
<dbReference type="InterPro" id="IPR044713">
    <property type="entry name" value="DNJA1/2-like"/>
</dbReference>
<dbReference type="GO" id="GO:0051082">
    <property type="term" value="F:unfolded protein binding"/>
    <property type="evidence" value="ECO:0007669"/>
    <property type="project" value="InterPro"/>
</dbReference>
<dbReference type="InterPro" id="IPR001305">
    <property type="entry name" value="HSP_DnaJ_Cys-rich_dom"/>
</dbReference>
<evidence type="ECO:0000259" key="6">
    <source>
        <dbReference type="PROSITE" id="PS51188"/>
    </source>
</evidence>
<organism evidence="7">
    <name type="scientific">Homalodisca liturata</name>
    <dbReference type="NCBI Taxonomy" id="320908"/>
    <lineage>
        <taxon>Eukaryota</taxon>
        <taxon>Metazoa</taxon>
        <taxon>Ecdysozoa</taxon>
        <taxon>Arthropoda</taxon>
        <taxon>Hexapoda</taxon>
        <taxon>Insecta</taxon>
        <taxon>Pterygota</taxon>
        <taxon>Neoptera</taxon>
        <taxon>Paraneoptera</taxon>
        <taxon>Hemiptera</taxon>
        <taxon>Auchenorrhyncha</taxon>
        <taxon>Membracoidea</taxon>
        <taxon>Cicadellidae</taxon>
        <taxon>Cicadellinae</taxon>
        <taxon>Proconiini</taxon>
        <taxon>Homalodisca</taxon>
    </lineage>
</organism>
<dbReference type="SUPFAM" id="SSF57938">
    <property type="entry name" value="DnaJ/Hsp40 cysteine-rich domain"/>
    <property type="match status" value="1"/>
</dbReference>
<dbReference type="CDD" id="cd10719">
    <property type="entry name" value="DnaJ_zf"/>
    <property type="match status" value="1"/>
</dbReference>
<feature type="zinc finger region" description="CR-type" evidence="5">
    <location>
        <begin position="55"/>
        <end position="135"/>
    </location>
</feature>
<dbReference type="FunFam" id="2.10.230.10:FF:000001">
    <property type="entry name" value="DnaJ subfamily A member 2"/>
    <property type="match status" value="1"/>
</dbReference>
<evidence type="ECO:0000256" key="4">
    <source>
        <dbReference type="ARBA" id="ARBA00022833"/>
    </source>
</evidence>
<feature type="domain" description="CR-type" evidence="6">
    <location>
        <begin position="55"/>
        <end position="135"/>
    </location>
</feature>
<dbReference type="Pfam" id="PF01556">
    <property type="entry name" value="DnaJ_C"/>
    <property type="match status" value="1"/>
</dbReference>
<evidence type="ECO:0000256" key="1">
    <source>
        <dbReference type="ARBA" id="ARBA00022723"/>
    </source>
</evidence>
<dbReference type="Gene3D" id="2.60.260.20">
    <property type="entry name" value="Urease metallochaperone UreE, N-terminal domain"/>
    <property type="match status" value="2"/>
</dbReference>
<evidence type="ECO:0000256" key="3">
    <source>
        <dbReference type="ARBA" id="ARBA00022771"/>
    </source>
</evidence>
<dbReference type="CDD" id="cd10747">
    <property type="entry name" value="DnaJ_C"/>
    <property type="match status" value="1"/>
</dbReference>
<feature type="non-terminal residue" evidence="7">
    <location>
        <position position="1"/>
    </location>
</feature>
<dbReference type="GO" id="GO:0006457">
    <property type="term" value="P:protein folding"/>
    <property type="evidence" value="ECO:0007669"/>
    <property type="project" value="InterPro"/>
</dbReference>
<keyword evidence="2" id="KW-0677">Repeat</keyword>
<dbReference type="PANTHER" id="PTHR43888">
    <property type="entry name" value="DNAJ-LIKE-2, ISOFORM A-RELATED"/>
    <property type="match status" value="1"/>
</dbReference>
<dbReference type="PROSITE" id="PS51188">
    <property type="entry name" value="ZF_CR"/>
    <property type="match status" value="1"/>
</dbReference>
<evidence type="ECO:0000256" key="2">
    <source>
        <dbReference type="ARBA" id="ARBA00022737"/>
    </source>
</evidence>
<dbReference type="Gene3D" id="2.10.230.10">
    <property type="entry name" value="Heat shock protein DnaJ, cysteine-rich domain"/>
    <property type="match status" value="1"/>
</dbReference>
<sequence>DEGRGQFGNFGDMGGFGGFGDIFSHFTRHAQQPKHYKVKDTEVEIKLAFKDAFLGKTNKYKVKTKKICLVCEGKGAKEISKCDKCGGSGAVYVQRNLGMMVTRAQVECPKCGGAGEKVSGPLCTECRGEKVIAHTEVVEVKIRPGINDGEQIKFVGMGNQMPGCENGNLIFTVHVIPSTEYSRIGDHLIGKIELDLLTALSGGVGYFDHVDGRKLAVKINPFKNFDDVICVSGEGFRGNYKRGDLYLKP</sequence>
<dbReference type="InterPro" id="IPR008971">
    <property type="entry name" value="HSP40/DnaJ_pept-bd"/>
</dbReference>
<dbReference type="EMBL" id="GECU01015724">
    <property type="protein sequence ID" value="JAS91982.1"/>
    <property type="molecule type" value="Transcribed_RNA"/>
</dbReference>
<protein>
    <recommendedName>
        <fullName evidence="6">CR-type domain-containing protein</fullName>
    </recommendedName>
</protein>
<accession>A0A1B6IYK1</accession>
<dbReference type="GO" id="GO:0030544">
    <property type="term" value="F:Hsp70 protein binding"/>
    <property type="evidence" value="ECO:0007669"/>
    <property type="project" value="InterPro"/>
</dbReference>
<feature type="non-terminal residue" evidence="7">
    <location>
        <position position="249"/>
    </location>
</feature>
<dbReference type="InterPro" id="IPR002939">
    <property type="entry name" value="DnaJ_C"/>
</dbReference>
<name>A0A1B6IYK1_9HEMI</name>
<reference evidence="7" key="1">
    <citation type="submission" date="2015-11" db="EMBL/GenBank/DDBJ databases">
        <title>De novo transcriptome assembly of four potential Pierce s Disease insect vectors from Arizona vineyards.</title>
        <authorList>
            <person name="Tassone E.E."/>
        </authorList>
    </citation>
    <scope>NUCLEOTIDE SEQUENCE</scope>
</reference>
<keyword evidence="4 5" id="KW-0862">Zinc</keyword>